<gene>
    <name evidence="12" type="ORF">O3P69_011147</name>
</gene>
<evidence type="ECO:0000256" key="5">
    <source>
        <dbReference type="ARBA" id="ARBA00022692"/>
    </source>
</evidence>
<comment type="subcellular location">
    <subcellularLocation>
        <location evidence="1 11">Golgi apparatus membrane</location>
        <topology evidence="1 11">Single-pass type II membrane protein</topology>
    </subcellularLocation>
</comment>
<evidence type="ECO:0000256" key="2">
    <source>
        <dbReference type="ARBA" id="ARBA00008661"/>
    </source>
</evidence>
<dbReference type="InterPro" id="IPR002659">
    <property type="entry name" value="Glyco_trans_31"/>
</dbReference>
<evidence type="ECO:0000256" key="9">
    <source>
        <dbReference type="ARBA" id="ARBA00023136"/>
    </source>
</evidence>
<accession>A0AAW0SUL4</accession>
<evidence type="ECO:0000256" key="3">
    <source>
        <dbReference type="ARBA" id="ARBA00022676"/>
    </source>
</evidence>
<dbReference type="FunFam" id="3.90.550.50:FF:000001">
    <property type="entry name" value="Hexosyltransferase"/>
    <property type="match status" value="1"/>
</dbReference>
<protein>
    <recommendedName>
        <fullName evidence="11">Hexosyltransferase</fullName>
        <ecNumber evidence="11">2.4.1.-</ecNumber>
    </recommendedName>
</protein>
<evidence type="ECO:0000256" key="6">
    <source>
        <dbReference type="ARBA" id="ARBA00022968"/>
    </source>
</evidence>
<organism evidence="12 13">
    <name type="scientific">Scylla paramamosain</name>
    <name type="common">Mud crab</name>
    <dbReference type="NCBI Taxonomy" id="85552"/>
    <lineage>
        <taxon>Eukaryota</taxon>
        <taxon>Metazoa</taxon>
        <taxon>Ecdysozoa</taxon>
        <taxon>Arthropoda</taxon>
        <taxon>Crustacea</taxon>
        <taxon>Multicrustacea</taxon>
        <taxon>Malacostraca</taxon>
        <taxon>Eumalacostraca</taxon>
        <taxon>Eucarida</taxon>
        <taxon>Decapoda</taxon>
        <taxon>Pleocyemata</taxon>
        <taxon>Brachyura</taxon>
        <taxon>Eubrachyura</taxon>
        <taxon>Portunoidea</taxon>
        <taxon>Portunidae</taxon>
        <taxon>Portuninae</taxon>
        <taxon>Scylla</taxon>
    </lineage>
</organism>
<dbReference type="EMBL" id="JARAKH010000045">
    <property type="protein sequence ID" value="KAK8378441.1"/>
    <property type="molecule type" value="Genomic_DNA"/>
</dbReference>
<keyword evidence="7 11" id="KW-1133">Transmembrane helix</keyword>
<dbReference type="GO" id="GO:0006493">
    <property type="term" value="P:protein O-linked glycosylation"/>
    <property type="evidence" value="ECO:0007669"/>
    <property type="project" value="TreeGrafter"/>
</dbReference>
<keyword evidence="8 11" id="KW-0333">Golgi apparatus</keyword>
<sequence length="362" mass="41465">MLHSAVRAGSRLPWTWSAVVSSFLSVLLILVVILCCGYLVLFHLVSSITTICNVREASPEMKVYGAEERPQNLKVATPTLRAHHASREEFPYKYLINEPHLCHDRISIINMIPIASYSLASRRRIRNTWGNRAAAESTGMMTVFVLGVTNNIHHQQLIEEESQTYHDIIQVNFIDSYRNLTLKTLTILHWTKTYCPGASWLLKSDEDIFVNPFALRNIVANHTQAGFVCFLNRFLWVCRKGKNCPQKWAVSSQEYQHSIYPPYCIGAAYAISSNMVRKIFADANKTHPFVMEDVYFTGILALHHMAEYVDLKGRFYFHASDVSEILWNGTTVFSMINSKTRNASHYILWNKIVNYNQAIPLL</sequence>
<keyword evidence="3 11" id="KW-0328">Glycosyltransferase</keyword>
<evidence type="ECO:0000256" key="11">
    <source>
        <dbReference type="RuleBase" id="RU363063"/>
    </source>
</evidence>
<dbReference type="GO" id="GO:0000139">
    <property type="term" value="C:Golgi membrane"/>
    <property type="evidence" value="ECO:0007669"/>
    <property type="project" value="UniProtKB-SubCell"/>
</dbReference>
<feature type="transmembrane region" description="Helical" evidence="11">
    <location>
        <begin position="12"/>
        <end position="45"/>
    </location>
</feature>
<comment type="caution">
    <text evidence="12">The sequence shown here is derived from an EMBL/GenBank/DDBJ whole genome shotgun (WGS) entry which is preliminary data.</text>
</comment>
<dbReference type="PANTHER" id="PTHR11214:SF379">
    <property type="entry name" value="HEXOSYLTRANSFERASE-RELATED"/>
    <property type="match status" value="1"/>
</dbReference>
<keyword evidence="13" id="KW-1185">Reference proteome</keyword>
<keyword evidence="9 11" id="KW-0472">Membrane</keyword>
<evidence type="ECO:0000256" key="8">
    <source>
        <dbReference type="ARBA" id="ARBA00023034"/>
    </source>
</evidence>
<comment type="similarity">
    <text evidence="2 11">Belongs to the glycosyltransferase 31 family.</text>
</comment>
<keyword evidence="4" id="KW-0808">Transferase</keyword>
<keyword evidence="5 11" id="KW-0812">Transmembrane</keyword>
<proteinExistence type="inferred from homology"/>
<dbReference type="PANTHER" id="PTHR11214">
    <property type="entry name" value="BETA-1,3-N-ACETYLGLUCOSAMINYLTRANSFERASE"/>
    <property type="match status" value="1"/>
</dbReference>
<dbReference type="EC" id="2.4.1.-" evidence="11"/>
<dbReference type="Gene3D" id="3.90.550.50">
    <property type="match status" value="1"/>
</dbReference>
<evidence type="ECO:0000256" key="1">
    <source>
        <dbReference type="ARBA" id="ARBA00004323"/>
    </source>
</evidence>
<evidence type="ECO:0000313" key="13">
    <source>
        <dbReference type="Proteomes" id="UP001487740"/>
    </source>
</evidence>
<keyword evidence="10" id="KW-0325">Glycoprotein</keyword>
<keyword evidence="6 11" id="KW-0735">Signal-anchor</keyword>
<dbReference type="Pfam" id="PF01762">
    <property type="entry name" value="Galactosyl_T"/>
    <property type="match status" value="1"/>
</dbReference>
<dbReference type="AlphaFoldDB" id="A0AAW0SUL4"/>
<evidence type="ECO:0000256" key="10">
    <source>
        <dbReference type="ARBA" id="ARBA00023180"/>
    </source>
</evidence>
<dbReference type="GO" id="GO:0016758">
    <property type="term" value="F:hexosyltransferase activity"/>
    <property type="evidence" value="ECO:0007669"/>
    <property type="project" value="InterPro"/>
</dbReference>
<reference evidence="12 13" key="1">
    <citation type="submission" date="2023-03" db="EMBL/GenBank/DDBJ databases">
        <title>High-quality genome of Scylla paramamosain provides insights in environmental adaptation.</title>
        <authorList>
            <person name="Zhang L."/>
        </authorList>
    </citation>
    <scope>NUCLEOTIDE SEQUENCE [LARGE SCALE GENOMIC DNA]</scope>
    <source>
        <strain evidence="12">LZ_2023a</strain>
        <tissue evidence="12">Muscle</tissue>
    </source>
</reference>
<dbReference type="Proteomes" id="UP001487740">
    <property type="component" value="Unassembled WGS sequence"/>
</dbReference>
<evidence type="ECO:0000256" key="4">
    <source>
        <dbReference type="ARBA" id="ARBA00022679"/>
    </source>
</evidence>
<evidence type="ECO:0000256" key="7">
    <source>
        <dbReference type="ARBA" id="ARBA00022989"/>
    </source>
</evidence>
<name>A0AAW0SUL4_SCYPA</name>
<evidence type="ECO:0000313" key="12">
    <source>
        <dbReference type="EMBL" id="KAK8378441.1"/>
    </source>
</evidence>